<proteinExistence type="predicted"/>
<dbReference type="WBParaSite" id="ES5_v2.g8942.t1">
    <property type="protein sequence ID" value="ES5_v2.g8942.t1"/>
    <property type="gene ID" value="ES5_v2.g8942"/>
</dbReference>
<evidence type="ECO:0000313" key="2">
    <source>
        <dbReference type="WBParaSite" id="ES5_v2.g8942.t1"/>
    </source>
</evidence>
<dbReference type="Proteomes" id="UP000887579">
    <property type="component" value="Unplaced"/>
</dbReference>
<organism evidence="1 2">
    <name type="scientific">Panagrolaimus sp. ES5</name>
    <dbReference type="NCBI Taxonomy" id="591445"/>
    <lineage>
        <taxon>Eukaryota</taxon>
        <taxon>Metazoa</taxon>
        <taxon>Ecdysozoa</taxon>
        <taxon>Nematoda</taxon>
        <taxon>Chromadorea</taxon>
        <taxon>Rhabditida</taxon>
        <taxon>Tylenchina</taxon>
        <taxon>Panagrolaimomorpha</taxon>
        <taxon>Panagrolaimoidea</taxon>
        <taxon>Panagrolaimidae</taxon>
        <taxon>Panagrolaimus</taxon>
    </lineage>
</organism>
<evidence type="ECO:0000313" key="1">
    <source>
        <dbReference type="Proteomes" id="UP000887579"/>
    </source>
</evidence>
<protein>
    <submittedName>
        <fullName evidence="2">Uncharacterized protein</fullName>
    </submittedName>
</protein>
<accession>A0AC34GVB7</accession>
<name>A0AC34GVB7_9BILA</name>
<sequence>MTEDESLRLCTEASPKNNITSKNSSLSMTSPPQNNMPACKARHMLETKNENTSKAGTSKDYSTEPRPGIAPKDLNNERNPSFASTASSKSNSPVINDHKMYSSSISSSFTSPATTSYKKINNHSLPEAARQSDESNNCTAIIHSISNGFSGLKTKDESCSNISKNKMNGGGVSAADKPENGICNSQPSCSRKFTIDERIDKRFICPHTDKFLSIAYPEFSAKHRQNFEELIIDDMSLIIFKSMEDYKTFKIYEDKRRGKLEQVKKEKEETEIMRLASLKKEKLKSKYDAQKEKRKEKNRILKEQRTQEKKERHERRKKMRHSLGSSSELRLTKIERRQWKIDYLQRKQERSERREAKIKKQQEDKLRK</sequence>
<reference evidence="2" key="1">
    <citation type="submission" date="2022-11" db="UniProtKB">
        <authorList>
            <consortium name="WormBaseParasite"/>
        </authorList>
    </citation>
    <scope>IDENTIFICATION</scope>
</reference>